<accession>G3H8I9</accession>
<reference evidence="2" key="1">
    <citation type="journal article" date="2011" name="Nat. Biotechnol.">
        <title>The genomic sequence of the Chinese hamster ovary (CHO)-K1 cell line.</title>
        <authorList>
            <person name="Xu X."/>
            <person name="Nagarajan H."/>
            <person name="Lewis N.E."/>
            <person name="Pan S."/>
            <person name="Cai Z."/>
            <person name="Liu X."/>
            <person name="Chen W."/>
            <person name="Xie M."/>
            <person name="Wang W."/>
            <person name="Hammond S."/>
            <person name="Andersen M.R."/>
            <person name="Neff N."/>
            <person name="Passarelli B."/>
            <person name="Koh W."/>
            <person name="Fan H.C."/>
            <person name="Wang J."/>
            <person name="Gui Y."/>
            <person name="Lee K.H."/>
            <person name="Betenbaugh M.J."/>
            <person name="Quake S.R."/>
            <person name="Famili I."/>
            <person name="Palsson B.O."/>
            <person name="Wang J."/>
        </authorList>
    </citation>
    <scope>NUCLEOTIDE SEQUENCE [LARGE SCALE GENOMIC DNA]</scope>
    <source>
        <strain evidence="2">CHO K1 cell line</strain>
    </source>
</reference>
<organism evidence="1 2">
    <name type="scientific">Cricetulus griseus</name>
    <name type="common">Chinese hamster</name>
    <name type="synonym">Cricetulus barabensis griseus</name>
    <dbReference type="NCBI Taxonomy" id="10029"/>
    <lineage>
        <taxon>Eukaryota</taxon>
        <taxon>Metazoa</taxon>
        <taxon>Chordata</taxon>
        <taxon>Craniata</taxon>
        <taxon>Vertebrata</taxon>
        <taxon>Euteleostomi</taxon>
        <taxon>Mammalia</taxon>
        <taxon>Eutheria</taxon>
        <taxon>Euarchontoglires</taxon>
        <taxon>Glires</taxon>
        <taxon>Rodentia</taxon>
        <taxon>Myomorpha</taxon>
        <taxon>Muroidea</taxon>
        <taxon>Cricetidae</taxon>
        <taxon>Cricetinae</taxon>
        <taxon>Cricetulus</taxon>
    </lineage>
</organism>
<dbReference type="Proteomes" id="UP000001075">
    <property type="component" value="Unassembled WGS sequence"/>
</dbReference>
<protein>
    <submittedName>
        <fullName evidence="1">Uncharacterized protein</fullName>
    </submittedName>
</protein>
<gene>
    <name evidence="1" type="ORF">I79_006691</name>
</gene>
<evidence type="ECO:0000313" key="2">
    <source>
        <dbReference type="Proteomes" id="UP000001075"/>
    </source>
</evidence>
<dbReference type="AlphaFoldDB" id="G3H8I9"/>
<name>G3H8I9_CRIGR</name>
<dbReference type="InParanoid" id="G3H8I9"/>
<proteinExistence type="predicted"/>
<sequence>MVETSWKLFESVQNNNFDSLKWLAALGFNQIVNHLLNCISVMLCNKTLAFDVLKLKCFVTALLLKVPPNLTG</sequence>
<evidence type="ECO:0000313" key="1">
    <source>
        <dbReference type="EMBL" id="EGV92227.1"/>
    </source>
</evidence>
<dbReference type="EMBL" id="JH000211">
    <property type="protein sequence ID" value="EGV92227.1"/>
    <property type="molecule type" value="Genomic_DNA"/>
</dbReference>